<proteinExistence type="predicted"/>
<dbReference type="EMBL" id="LLXJ01001534">
    <property type="protein sequence ID" value="PKC01715.1"/>
    <property type="molecule type" value="Genomic_DNA"/>
</dbReference>
<gene>
    <name evidence="2" type="ORF">RhiirA5_426266</name>
</gene>
<name>A0A2N0P4G7_9GLOM</name>
<protein>
    <submittedName>
        <fullName evidence="2">Uncharacterized protein</fullName>
    </submittedName>
</protein>
<accession>A0A2N0P4G7</accession>
<evidence type="ECO:0000256" key="1">
    <source>
        <dbReference type="SAM" id="MobiDB-lite"/>
    </source>
</evidence>
<organism evidence="2 3">
    <name type="scientific">Rhizophagus irregularis</name>
    <dbReference type="NCBI Taxonomy" id="588596"/>
    <lineage>
        <taxon>Eukaryota</taxon>
        <taxon>Fungi</taxon>
        <taxon>Fungi incertae sedis</taxon>
        <taxon>Mucoromycota</taxon>
        <taxon>Glomeromycotina</taxon>
        <taxon>Glomeromycetes</taxon>
        <taxon>Glomerales</taxon>
        <taxon>Glomeraceae</taxon>
        <taxon>Rhizophagus</taxon>
    </lineage>
</organism>
<dbReference type="VEuPathDB" id="FungiDB:RhiirA1_448144"/>
<evidence type="ECO:0000313" key="3">
    <source>
        <dbReference type="Proteomes" id="UP000232722"/>
    </source>
</evidence>
<dbReference type="Proteomes" id="UP000232722">
    <property type="component" value="Unassembled WGS sequence"/>
</dbReference>
<reference evidence="2 3" key="1">
    <citation type="submission" date="2016-04" db="EMBL/GenBank/DDBJ databases">
        <title>Genome analyses suggest a sexual origin of heterokaryosis in a supposedly ancient asexual fungus.</title>
        <authorList>
            <person name="Ropars J."/>
            <person name="Sedzielewska K."/>
            <person name="Noel J."/>
            <person name="Charron P."/>
            <person name="Farinelli L."/>
            <person name="Marton T."/>
            <person name="Kruger M."/>
            <person name="Pelin A."/>
            <person name="Brachmann A."/>
            <person name="Corradi N."/>
        </authorList>
    </citation>
    <scope>NUCLEOTIDE SEQUENCE [LARGE SCALE GENOMIC DNA]</scope>
    <source>
        <strain evidence="2 3">A5</strain>
    </source>
</reference>
<feature type="region of interest" description="Disordered" evidence="1">
    <location>
        <begin position="79"/>
        <end position="100"/>
    </location>
</feature>
<dbReference type="AlphaFoldDB" id="A0A2N0P4G7"/>
<reference evidence="2 3" key="2">
    <citation type="submission" date="2017-09" db="EMBL/GenBank/DDBJ databases">
        <title>Extensive intraspecific genome diversity in a model arbuscular mycorrhizal fungus.</title>
        <authorList>
            <person name="Chen E.C."/>
            <person name="Morin E."/>
            <person name="Beaudet D."/>
            <person name="Noel J."/>
            <person name="Ndikumana S."/>
            <person name="Charron P."/>
            <person name="St-Onge C."/>
            <person name="Giorgi J."/>
            <person name="Grigoriev I.V."/>
            <person name="Roux C."/>
            <person name="Martin F.M."/>
            <person name="Corradi N."/>
        </authorList>
    </citation>
    <scope>NUCLEOTIDE SEQUENCE [LARGE SCALE GENOMIC DNA]</scope>
    <source>
        <strain evidence="2 3">A5</strain>
    </source>
</reference>
<evidence type="ECO:0000313" key="2">
    <source>
        <dbReference type="EMBL" id="PKC01715.1"/>
    </source>
</evidence>
<sequence>MVFKELFQKIINILSIRKTINYFKPSSEFIVTCSNTIKSNIWKARTKEWKDWQIENGITKSDFKNYANNYRIVDKQTRSVANTSTRTSRRRFSDYDKNEEEQYESVKQTILNDESLSHDEKLEAINIISKNFDGFKNLDDEGTKIKV</sequence>
<comment type="caution">
    <text evidence="2">The sequence shown here is derived from an EMBL/GenBank/DDBJ whole genome shotgun (WGS) entry which is preliminary data.</text>
</comment>